<comment type="pathway">
    <text evidence="3">Secondary metabolite biosynthesis; terpenoid biosynthesis.</text>
</comment>
<evidence type="ECO:0000256" key="6">
    <source>
        <dbReference type="ARBA" id="ARBA00022692"/>
    </source>
</evidence>
<comment type="similarity">
    <text evidence="4 13">Belongs to the cytochrome P450 family.</text>
</comment>
<evidence type="ECO:0000313" key="14">
    <source>
        <dbReference type="EMBL" id="GAT49079.1"/>
    </source>
</evidence>
<dbReference type="Proteomes" id="UP000815677">
    <property type="component" value="Unassembled WGS sequence"/>
</dbReference>
<evidence type="ECO:0000256" key="4">
    <source>
        <dbReference type="ARBA" id="ARBA00010617"/>
    </source>
</evidence>
<dbReference type="InterPro" id="IPR036396">
    <property type="entry name" value="Cyt_P450_sf"/>
</dbReference>
<evidence type="ECO:0000256" key="1">
    <source>
        <dbReference type="ARBA" id="ARBA00001971"/>
    </source>
</evidence>
<keyword evidence="12" id="KW-0472">Membrane</keyword>
<keyword evidence="10 13" id="KW-0408">Iron</keyword>
<keyword evidence="5 13" id="KW-0349">Heme</keyword>
<dbReference type="InterPro" id="IPR017972">
    <property type="entry name" value="Cyt_P450_CS"/>
</dbReference>
<dbReference type="PRINTS" id="PR00465">
    <property type="entry name" value="EP450IV"/>
</dbReference>
<dbReference type="SUPFAM" id="SSF48264">
    <property type="entry name" value="Cytochrome P450"/>
    <property type="match status" value="1"/>
</dbReference>
<evidence type="ECO:0000256" key="11">
    <source>
        <dbReference type="ARBA" id="ARBA00023033"/>
    </source>
</evidence>
<evidence type="ECO:0000256" key="9">
    <source>
        <dbReference type="ARBA" id="ARBA00023002"/>
    </source>
</evidence>
<evidence type="ECO:0000256" key="13">
    <source>
        <dbReference type="RuleBase" id="RU000461"/>
    </source>
</evidence>
<gene>
    <name evidence="14" type="ORF">MCHLO_06440</name>
</gene>
<evidence type="ECO:0000256" key="2">
    <source>
        <dbReference type="ARBA" id="ARBA00004370"/>
    </source>
</evidence>
<evidence type="ECO:0008006" key="16">
    <source>
        <dbReference type="Google" id="ProtNLM"/>
    </source>
</evidence>
<dbReference type="InterPro" id="IPR002403">
    <property type="entry name" value="Cyt_P450_E_grp-IV"/>
</dbReference>
<dbReference type="EMBL" id="DF845271">
    <property type="protein sequence ID" value="GAT49079.1"/>
    <property type="molecule type" value="Genomic_DNA"/>
</dbReference>
<keyword evidence="15" id="KW-1185">Reference proteome</keyword>
<protein>
    <recommendedName>
        <fullName evidence="16">Cytochrome P450</fullName>
    </recommendedName>
</protein>
<dbReference type="PANTHER" id="PTHR24305">
    <property type="entry name" value="CYTOCHROME P450"/>
    <property type="match status" value="1"/>
</dbReference>
<dbReference type="InterPro" id="IPR050121">
    <property type="entry name" value="Cytochrome_P450_monoxygenase"/>
</dbReference>
<name>A0ABQ0LD93_MYCCL</name>
<proteinExistence type="inferred from homology"/>
<keyword evidence="11 13" id="KW-0503">Monooxygenase</keyword>
<evidence type="ECO:0000256" key="8">
    <source>
        <dbReference type="ARBA" id="ARBA00022989"/>
    </source>
</evidence>
<keyword evidence="9 13" id="KW-0560">Oxidoreductase</keyword>
<dbReference type="PRINTS" id="PR00385">
    <property type="entry name" value="P450"/>
</dbReference>
<reference evidence="14" key="1">
    <citation type="submission" date="2014-09" db="EMBL/GenBank/DDBJ databases">
        <title>Genome sequence of the luminous mushroom Mycena chlorophos for searching fungal bioluminescence genes.</title>
        <authorList>
            <person name="Tanaka Y."/>
            <person name="Kasuga D."/>
            <person name="Oba Y."/>
            <person name="Hase S."/>
            <person name="Sato K."/>
            <person name="Oba Y."/>
            <person name="Sakakibara Y."/>
        </authorList>
    </citation>
    <scope>NUCLEOTIDE SEQUENCE</scope>
</reference>
<dbReference type="Pfam" id="PF00067">
    <property type="entry name" value="p450"/>
    <property type="match status" value="1"/>
</dbReference>
<accession>A0ABQ0LD93</accession>
<evidence type="ECO:0000256" key="3">
    <source>
        <dbReference type="ARBA" id="ARBA00004721"/>
    </source>
</evidence>
<dbReference type="Gene3D" id="1.10.630.10">
    <property type="entry name" value="Cytochrome P450"/>
    <property type="match status" value="1"/>
</dbReference>
<evidence type="ECO:0000256" key="7">
    <source>
        <dbReference type="ARBA" id="ARBA00022723"/>
    </source>
</evidence>
<evidence type="ECO:0000313" key="15">
    <source>
        <dbReference type="Proteomes" id="UP000815677"/>
    </source>
</evidence>
<evidence type="ECO:0000256" key="12">
    <source>
        <dbReference type="ARBA" id="ARBA00023136"/>
    </source>
</evidence>
<organism evidence="14 15">
    <name type="scientific">Mycena chlorophos</name>
    <name type="common">Agaric fungus</name>
    <name type="synonym">Agaricus chlorophos</name>
    <dbReference type="NCBI Taxonomy" id="658473"/>
    <lineage>
        <taxon>Eukaryota</taxon>
        <taxon>Fungi</taxon>
        <taxon>Dikarya</taxon>
        <taxon>Basidiomycota</taxon>
        <taxon>Agaricomycotina</taxon>
        <taxon>Agaricomycetes</taxon>
        <taxon>Agaricomycetidae</taxon>
        <taxon>Agaricales</taxon>
        <taxon>Marasmiineae</taxon>
        <taxon>Mycenaceae</taxon>
        <taxon>Mycena</taxon>
    </lineage>
</organism>
<keyword evidence="7 13" id="KW-0479">Metal-binding</keyword>
<sequence>MAFSNVLLVSVAAVIATVLYVRNKRARSPLANIRGPSPVSLWKGNLPQIFDIKGWEFPVRIFNEYGRVAKMTGLFGNEVIYASDPRVIRRVLLNFPPPPMVTQSHNLLNGDGLLGTNGEQHRRQRRMLNPLFAPKHLKTLTHLFFARANKMNKTFLEDFGIKDHPKVLNMHYWASRITLDLVSTTSFGRSLDPLDSEDSAHPYTVAVRSMLPAALPLYVLRITIPYMRYLGPKNFRRWLVHNLPWPALNTMGKVVDVISNTATSTYENKKNMELDEDEDSEQRDVMSTLLRANKKALAEDRLSDYEVVSQVGTLTAAANDTTPNVLSRVFYMLSKYPKIQDTLRAEILAADFDLENSDPGQLYDQLMALPYLDAVLKESMRLDCPVSMIQRRANVDSTIPLWKPIIGADGTEVTSITVPKDTDFILQVANAHRDAEIWGDDVMEYKPERWLKDLPDSFEDAKLPGVFYQIMAFGGGYKACIGYKYAELQMKVQLYTLLSSLRLSLTDDNLIWNMHMVTTPGIVGQKGSQFPVQLSAL</sequence>
<keyword evidence="6" id="KW-0812">Transmembrane</keyword>
<dbReference type="PANTHER" id="PTHR24305:SF166">
    <property type="entry name" value="CYTOCHROME P450 12A4, MITOCHONDRIAL-RELATED"/>
    <property type="match status" value="1"/>
</dbReference>
<comment type="subcellular location">
    <subcellularLocation>
        <location evidence="2">Membrane</location>
    </subcellularLocation>
</comment>
<evidence type="ECO:0000256" key="5">
    <source>
        <dbReference type="ARBA" id="ARBA00022617"/>
    </source>
</evidence>
<comment type="cofactor">
    <cofactor evidence="1">
        <name>heme</name>
        <dbReference type="ChEBI" id="CHEBI:30413"/>
    </cofactor>
</comment>
<evidence type="ECO:0000256" key="10">
    <source>
        <dbReference type="ARBA" id="ARBA00023004"/>
    </source>
</evidence>
<keyword evidence="8" id="KW-1133">Transmembrane helix</keyword>
<dbReference type="InterPro" id="IPR001128">
    <property type="entry name" value="Cyt_P450"/>
</dbReference>
<dbReference type="PROSITE" id="PS00086">
    <property type="entry name" value="CYTOCHROME_P450"/>
    <property type="match status" value="1"/>
</dbReference>